<organism evidence="1 2">
    <name type="scientific">Fusarium pseudograminearum (strain CS3096)</name>
    <name type="common">Wheat and barley crown-rot fungus</name>
    <dbReference type="NCBI Taxonomy" id="1028729"/>
    <lineage>
        <taxon>Eukaryota</taxon>
        <taxon>Fungi</taxon>
        <taxon>Dikarya</taxon>
        <taxon>Ascomycota</taxon>
        <taxon>Pezizomycotina</taxon>
        <taxon>Sordariomycetes</taxon>
        <taxon>Hypocreomycetidae</taxon>
        <taxon>Hypocreales</taxon>
        <taxon>Nectriaceae</taxon>
        <taxon>Fusarium</taxon>
    </lineage>
</organism>
<dbReference type="GeneID" id="20369739"/>
<keyword evidence="2" id="KW-1185">Reference proteome</keyword>
<dbReference type="RefSeq" id="XP_009262514.1">
    <property type="nucleotide sequence ID" value="XM_009264239.1"/>
</dbReference>
<dbReference type="HOGENOM" id="CLU_3335666_0_0_1"/>
<evidence type="ECO:0000313" key="2">
    <source>
        <dbReference type="Proteomes" id="UP000007978"/>
    </source>
</evidence>
<sequence>MSNRKVIKEKYLIELVRFLNRVIRIFLKGKYKYIKIII</sequence>
<proteinExistence type="predicted"/>
<dbReference type="Proteomes" id="UP000007978">
    <property type="component" value="Unassembled WGS sequence"/>
</dbReference>
<name>K3VXD3_FUSPC</name>
<reference evidence="1 2" key="1">
    <citation type="journal article" date="2012" name="PLoS Pathog.">
        <title>Comparative pathogenomics reveals horizontally acquired novel virulence genes in fungi infecting cereal hosts.</title>
        <authorList>
            <person name="Gardiner D.M."/>
            <person name="McDonald M.C."/>
            <person name="Covarelli L."/>
            <person name="Solomon P.S."/>
            <person name="Rusu A.G."/>
            <person name="Marshall M."/>
            <person name="Kazan K."/>
            <person name="Chakraborty S."/>
            <person name="McDonald B.A."/>
            <person name="Manners J.M."/>
        </authorList>
    </citation>
    <scope>NUCLEOTIDE SEQUENCE [LARGE SCALE GENOMIC DNA]</scope>
    <source>
        <strain evidence="1 2">CS3096</strain>
    </source>
</reference>
<accession>K3VXD3</accession>
<comment type="caution">
    <text evidence="1">The sequence shown here is derived from an EMBL/GenBank/DDBJ whole genome shotgun (WGS) entry which is preliminary data.</text>
</comment>
<evidence type="ECO:0000313" key="1">
    <source>
        <dbReference type="EMBL" id="EKJ68700.1"/>
    </source>
</evidence>
<protein>
    <submittedName>
        <fullName evidence="1">Uncharacterized protein</fullName>
    </submittedName>
</protein>
<dbReference type="KEGG" id="fpu:FPSE_11122"/>
<dbReference type="AlphaFoldDB" id="K3VXD3"/>
<dbReference type="EMBL" id="AFNW01000397">
    <property type="protein sequence ID" value="EKJ68700.1"/>
    <property type="molecule type" value="Genomic_DNA"/>
</dbReference>
<gene>
    <name evidence="1" type="ORF">FPSE_11122</name>
</gene>